<dbReference type="RefSeq" id="WP_345201454.1">
    <property type="nucleotide sequence ID" value="NZ_BAABGM010000001.1"/>
</dbReference>
<keyword evidence="2" id="KW-1185">Reference proteome</keyword>
<dbReference type="EMBL" id="BAABGM010000001">
    <property type="protein sequence ID" value="GAA4397628.1"/>
    <property type="molecule type" value="Genomic_DNA"/>
</dbReference>
<reference evidence="2" key="1">
    <citation type="journal article" date="2019" name="Int. J. Syst. Evol. Microbiol.">
        <title>The Global Catalogue of Microorganisms (GCM) 10K type strain sequencing project: providing services to taxonomists for standard genome sequencing and annotation.</title>
        <authorList>
            <consortium name="The Broad Institute Genomics Platform"/>
            <consortium name="The Broad Institute Genome Sequencing Center for Infectious Disease"/>
            <person name="Wu L."/>
            <person name="Ma J."/>
        </authorList>
    </citation>
    <scope>NUCLEOTIDE SEQUENCE [LARGE SCALE GENOMIC DNA]</scope>
    <source>
        <strain evidence="2">JCM 17809</strain>
    </source>
</reference>
<dbReference type="Proteomes" id="UP001500945">
    <property type="component" value="Unassembled WGS sequence"/>
</dbReference>
<proteinExistence type="predicted"/>
<protein>
    <recommendedName>
        <fullName evidence="3">DUF1269 domain-containing protein</fullName>
    </recommendedName>
</protein>
<dbReference type="InterPro" id="IPR046288">
    <property type="entry name" value="DUF6325"/>
</dbReference>
<dbReference type="Pfam" id="PF19850">
    <property type="entry name" value="DUF6325"/>
    <property type="match status" value="1"/>
</dbReference>
<comment type="caution">
    <text evidence="1">The sequence shown here is derived from an EMBL/GenBank/DDBJ whole genome shotgun (WGS) entry which is preliminary data.</text>
</comment>
<evidence type="ECO:0000313" key="1">
    <source>
        <dbReference type="EMBL" id="GAA4397628.1"/>
    </source>
</evidence>
<evidence type="ECO:0000313" key="2">
    <source>
        <dbReference type="Proteomes" id="UP001500945"/>
    </source>
</evidence>
<accession>A0ABP8JXX0</accession>
<gene>
    <name evidence="1" type="ORF">GCM10023168_02770</name>
</gene>
<evidence type="ECO:0008006" key="3">
    <source>
        <dbReference type="Google" id="ProtNLM"/>
    </source>
</evidence>
<name>A0ABP8JXX0_9MICO</name>
<sequence>MTTTATVEAHGPIDFVLIEFPSDERQTEAADALFELVEAGTVRLLDLLVVRKYADGTLEIMDLNTLGGEASFSRFVGARSGLLGEDDVDEAGAALGPGTTAALIVYENSWAAPFVAAVRRGGGELVASTRIPASDVMDALDALESTESE</sequence>
<organism evidence="1 2">
    <name type="scientific">Fodinibacter luteus</name>
    <dbReference type="NCBI Taxonomy" id="552064"/>
    <lineage>
        <taxon>Bacteria</taxon>
        <taxon>Bacillati</taxon>
        <taxon>Actinomycetota</taxon>
        <taxon>Actinomycetes</taxon>
        <taxon>Micrococcales</taxon>
        <taxon>Intrasporangiaceae</taxon>
        <taxon>Fodinibacter (ex Wang et al. 2009)</taxon>
    </lineage>
</organism>